<protein>
    <recommendedName>
        <fullName evidence="4">Type II secretion system protein J</fullName>
    </recommendedName>
</protein>
<sequence>MRRQRTQRNSWRDEAGFTLLEVLLATLLMTVILAGLATVTAQWLPNWNRGMAHVQRAERLAIGLERALADLAVAEMVPISGDAKRPLFEGNELSVTFVRTAVGPSSRPGLEIIRLIEKADAEGLALVRERAPFRPMPSDAQIRFADQVVLVRAPYRVSFAYAGPDQVWQPTWSGQTQLPSMVRVSVRDATTGQVLAVSSAAIVYVNAPADCARAKNAVTCLAGRSNPAADKKEEQL</sequence>
<evidence type="ECO:0000313" key="2">
    <source>
        <dbReference type="EMBL" id="VIO76683.1"/>
    </source>
</evidence>
<reference evidence="2" key="1">
    <citation type="submission" date="2019-02" db="EMBL/GenBank/DDBJ databases">
        <authorList>
            <person name="Pothier F.J."/>
        </authorList>
    </citation>
    <scope>NUCLEOTIDE SEQUENCE</scope>
    <source>
        <strain evidence="2">CI-1B</strain>
    </source>
</reference>
<keyword evidence="3" id="KW-1185">Reference proteome</keyword>
<keyword evidence="1" id="KW-0472">Membrane</keyword>
<dbReference type="RefSeq" id="WP_139863231.1">
    <property type="nucleotide sequence ID" value="NZ_CAADFC020000028.1"/>
</dbReference>
<accession>A0A508TQV0</accession>
<keyword evidence="1" id="KW-1133">Transmembrane helix</keyword>
<dbReference type="InterPro" id="IPR012902">
    <property type="entry name" value="N_methyl_site"/>
</dbReference>
<dbReference type="EMBL" id="CAADFC020000028">
    <property type="protein sequence ID" value="VIO76683.1"/>
    <property type="molecule type" value="Genomic_DNA"/>
</dbReference>
<dbReference type="Proteomes" id="UP000328092">
    <property type="component" value="Unassembled WGS sequence"/>
</dbReference>
<dbReference type="Pfam" id="PF07963">
    <property type="entry name" value="N_methyl"/>
    <property type="match status" value="1"/>
</dbReference>
<feature type="transmembrane region" description="Helical" evidence="1">
    <location>
        <begin position="20"/>
        <end position="44"/>
    </location>
</feature>
<evidence type="ECO:0008006" key="4">
    <source>
        <dbReference type="Google" id="ProtNLM"/>
    </source>
</evidence>
<evidence type="ECO:0000313" key="3">
    <source>
        <dbReference type="Proteomes" id="UP000328092"/>
    </source>
</evidence>
<dbReference type="OrthoDB" id="7958789at2"/>
<evidence type="ECO:0000256" key="1">
    <source>
        <dbReference type="SAM" id="Phobius"/>
    </source>
</evidence>
<organism evidence="2 3">
    <name type="scientific">Bradyrhizobium ivorense</name>
    <dbReference type="NCBI Taxonomy" id="2511166"/>
    <lineage>
        <taxon>Bacteria</taxon>
        <taxon>Pseudomonadati</taxon>
        <taxon>Pseudomonadota</taxon>
        <taxon>Alphaproteobacteria</taxon>
        <taxon>Hyphomicrobiales</taxon>
        <taxon>Nitrobacteraceae</taxon>
        <taxon>Bradyrhizobium</taxon>
    </lineage>
</organism>
<keyword evidence="1" id="KW-0812">Transmembrane</keyword>
<comment type="caution">
    <text evidence="2">The sequence shown here is derived from an EMBL/GenBank/DDBJ whole genome shotgun (WGS) entry which is preliminary data.</text>
</comment>
<name>A0A508TQV0_9BRAD</name>
<proteinExistence type="predicted"/>
<dbReference type="AlphaFoldDB" id="A0A508TQV0"/>
<gene>
    <name evidence="2" type="ORF">CI1B_65950</name>
</gene>
<dbReference type="PROSITE" id="PS00409">
    <property type="entry name" value="PROKAR_NTER_METHYL"/>
    <property type="match status" value="1"/>
</dbReference>